<evidence type="ECO:0000313" key="1">
    <source>
        <dbReference type="EMBL" id="KZD33200.1"/>
    </source>
</evidence>
<dbReference type="PATRIC" id="fig|1396.539.peg.2239"/>
<dbReference type="AlphaFoldDB" id="A0A164EMC3"/>
<proteinExistence type="predicted"/>
<protein>
    <submittedName>
        <fullName evidence="1">Uncharacterized protein</fullName>
    </submittedName>
</protein>
<comment type="caution">
    <text evidence="1">The sequence shown here is derived from an EMBL/GenBank/DDBJ whole genome shotgun (WGS) entry which is preliminary data.</text>
</comment>
<accession>A0A164EMC3</accession>
<gene>
    <name evidence="1" type="ORF">B4082_3268</name>
</gene>
<sequence length="37" mass="4514">MIGLFFCSFNLVLACFTREEEYFFDFRTKSEKRVIIL</sequence>
<organism evidence="1 2">
    <name type="scientific">Bacillus cereus</name>
    <dbReference type="NCBI Taxonomy" id="1396"/>
    <lineage>
        <taxon>Bacteria</taxon>
        <taxon>Bacillati</taxon>
        <taxon>Bacillota</taxon>
        <taxon>Bacilli</taxon>
        <taxon>Bacillales</taxon>
        <taxon>Bacillaceae</taxon>
        <taxon>Bacillus</taxon>
        <taxon>Bacillus cereus group</taxon>
    </lineage>
</organism>
<dbReference type="EMBL" id="LJKA01000047">
    <property type="protein sequence ID" value="KZD33200.1"/>
    <property type="molecule type" value="Genomic_DNA"/>
</dbReference>
<name>A0A164EMC3_BACCE</name>
<dbReference type="Proteomes" id="UP000076501">
    <property type="component" value="Unassembled WGS sequence"/>
</dbReference>
<evidence type="ECO:0000313" key="2">
    <source>
        <dbReference type="Proteomes" id="UP000076501"/>
    </source>
</evidence>
<reference evidence="1 2" key="1">
    <citation type="submission" date="2015-09" db="EMBL/GenBank/DDBJ databases">
        <title>Bacillus cereus food isolates.</title>
        <authorList>
            <person name="Boekhorst J."/>
        </authorList>
    </citation>
    <scope>NUCLEOTIDE SEQUENCE [LARGE SCALE GENOMIC DNA]</scope>
    <source>
        <strain evidence="1 2">B4082</strain>
    </source>
</reference>